<keyword evidence="3" id="KW-1185">Reference proteome</keyword>
<dbReference type="RefSeq" id="WP_091345383.1">
    <property type="nucleotide sequence ID" value="NZ_FNRM01000015.1"/>
</dbReference>
<dbReference type="STRING" id="152573.SAMN04488051_11516"/>
<dbReference type="Pfam" id="PF10670">
    <property type="entry name" value="DUF4198"/>
    <property type="match status" value="1"/>
</dbReference>
<dbReference type="InterPro" id="IPR019613">
    <property type="entry name" value="DUF4198"/>
</dbReference>
<dbReference type="EMBL" id="FNRM01000015">
    <property type="protein sequence ID" value="SEB02894.1"/>
    <property type="molecule type" value="Genomic_DNA"/>
</dbReference>
<feature type="signal peptide" evidence="1">
    <location>
        <begin position="1"/>
        <end position="19"/>
    </location>
</feature>
<feature type="chain" id="PRO_5011575941" evidence="1">
    <location>
        <begin position="20"/>
        <end position="265"/>
    </location>
</feature>
<dbReference type="OrthoDB" id="5943at2"/>
<sequence length="265" mass="29176">MKNIIAATLLALCSSAATAHTLWVLPSHFVLSSEDSWISVDLSAANMTFVADRGVSPNNLTIVFPDGERHAFAQSYQGKRKSQADHQLTMDGTYRIELAGPARYFTFFQQDGQRRRIAANKQERSAQLPANASEVLTTRSRSRALSFVSVNAPNQTALALSKEGLELKLLTHPADVVATEPVRWQFMLDGKPVADVQVELSREGELYRDDAGRELLSSDAQGYLTFTPQEAGRYVLEASVQLDSTDALTDRVRESLTLTFEAALP</sequence>
<name>A0A1H4G042_ALKAM</name>
<evidence type="ECO:0000313" key="2">
    <source>
        <dbReference type="EMBL" id="SEB02894.1"/>
    </source>
</evidence>
<reference evidence="2 3" key="1">
    <citation type="submission" date="2016-10" db="EMBL/GenBank/DDBJ databases">
        <authorList>
            <person name="de Groot N.N."/>
        </authorList>
    </citation>
    <scope>NUCLEOTIDE SEQUENCE [LARGE SCALE GENOMIC DNA]</scope>
    <source>
        <strain evidence="2 3">CGMCC 1.3430</strain>
    </source>
</reference>
<dbReference type="Proteomes" id="UP000198773">
    <property type="component" value="Unassembled WGS sequence"/>
</dbReference>
<gene>
    <name evidence="2" type="ORF">SAMN04488051_11516</name>
</gene>
<evidence type="ECO:0000256" key="1">
    <source>
        <dbReference type="SAM" id="SignalP"/>
    </source>
</evidence>
<evidence type="ECO:0000313" key="3">
    <source>
        <dbReference type="Proteomes" id="UP000198773"/>
    </source>
</evidence>
<accession>A0A1H4G042</accession>
<dbReference type="AlphaFoldDB" id="A0A1H4G042"/>
<proteinExistence type="predicted"/>
<keyword evidence="1" id="KW-0732">Signal</keyword>
<organism evidence="2 3">
    <name type="scientific">Alkalimonas amylolytica</name>
    <dbReference type="NCBI Taxonomy" id="152573"/>
    <lineage>
        <taxon>Bacteria</taxon>
        <taxon>Pseudomonadati</taxon>
        <taxon>Pseudomonadota</taxon>
        <taxon>Gammaproteobacteria</taxon>
        <taxon>Alkalimonas</taxon>
    </lineage>
</organism>
<protein>
    <submittedName>
        <fullName evidence="2">Uncharacterized conserved protein, contains GH25 family domain</fullName>
    </submittedName>
</protein>